<keyword evidence="3 6" id="KW-0378">Hydrolase</keyword>
<keyword evidence="4" id="KW-0106">Calcium</keyword>
<comment type="similarity">
    <text evidence="1">Belongs to the sulfatase family.</text>
</comment>
<dbReference type="InterPro" id="IPR024607">
    <property type="entry name" value="Sulfatase_CS"/>
</dbReference>
<protein>
    <submittedName>
        <fullName evidence="6">Sulfatase-like hydrolase/transferase</fullName>
    </submittedName>
</protein>
<proteinExistence type="inferred from homology"/>
<dbReference type="EMBL" id="JAMQGP010000002">
    <property type="protein sequence ID" value="MCM2678970.1"/>
    <property type="molecule type" value="Genomic_DNA"/>
</dbReference>
<sequence>MIISDDAGYHDFGFQGSRTMKTPHLDELAAQSVVFRQAYVSAAVCGPSRAGLFTGKYQQRFGFEENNVPGYMSASGLTGEDMGLPLTETTVADHLKGLGYATALFGKWHQGDGDRFHPTRRGFDTFYGMRTGARSYFSYSEEELAQRKNERMERGFGHFVEHQGYLTDVLAAETNAFMEQSVKDGKPFFTTLSFTAVHAPMEAKLDDLAAFPHLTEPRKTLAAMNLAMDRAVGSVMSKLDALHIAQNTLVVFMNDNGGPTDQNASNNYPLSGTKATHLEGGIRVPMLMRWPQQISMGKTYRFPVSSLDLFPTFVAAAGGDIAEMKELDGVDLMPFVQQESQLRPHQTLYWKKENRAAIRDIDWKVIRYPDRVPELYDLSTDVSESHDVAAQHPQIVNKLLKRLFAWELTLERPLWQLKREFEGSAIQRMDEFRNHTPDKSMN</sequence>
<feature type="domain" description="Sulfatase N-terminal" evidence="5">
    <location>
        <begin position="2"/>
        <end position="318"/>
    </location>
</feature>
<dbReference type="Pfam" id="PF00884">
    <property type="entry name" value="Sulfatase"/>
    <property type="match status" value="1"/>
</dbReference>
<dbReference type="InterPro" id="IPR050738">
    <property type="entry name" value="Sulfatase"/>
</dbReference>
<dbReference type="InterPro" id="IPR000917">
    <property type="entry name" value="Sulfatase_N"/>
</dbReference>
<organism evidence="6 7">
    <name type="scientific">Echinimonas agarilytica</name>
    <dbReference type="NCBI Taxonomy" id="1215918"/>
    <lineage>
        <taxon>Bacteria</taxon>
        <taxon>Pseudomonadati</taxon>
        <taxon>Pseudomonadota</taxon>
        <taxon>Gammaproteobacteria</taxon>
        <taxon>Alteromonadales</taxon>
        <taxon>Echinimonadaceae</taxon>
        <taxon>Echinimonas</taxon>
    </lineage>
</organism>
<gene>
    <name evidence="6" type="ORF">NAF29_04675</name>
</gene>
<name>A0AA42B6R2_9GAMM</name>
<evidence type="ECO:0000313" key="6">
    <source>
        <dbReference type="EMBL" id="MCM2678970.1"/>
    </source>
</evidence>
<evidence type="ECO:0000256" key="1">
    <source>
        <dbReference type="ARBA" id="ARBA00008779"/>
    </source>
</evidence>
<dbReference type="InterPro" id="IPR017850">
    <property type="entry name" value="Alkaline_phosphatase_core_sf"/>
</dbReference>
<dbReference type="Gene3D" id="3.30.1120.10">
    <property type="match status" value="1"/>
</dbReference>
<dbReference type="PROSITE" id="PS00523">
    <property type="entry name" value="SULFATASE_1"/>
    <property type="match status" value="1"/>
</dbReference>
<accession>A0AA42B6R2</accession>
<keyword evidence="2" id="KW-0479">Metal-binding</keyword>
<evidence type="ECO:0000256" key="2">
    <source>
        <dbReference type="ARBA" id="ARBA00022723"/>
    </source>
</evidence>
<keyword evidence="7" id="KW-1185">Reference proteome</keyword>
<evidence type="ECO:0000259" key="5">
    <source>
        <dbReference type="Pfam" id="PF00884"/>
    </source>
</evidence>
<dbReference type="Proteomes" id="UP001165393">
    <property type="component" value="Unassembled WGS sequence"/>
</dbReference>
<dbReference type="PANTHER" id="PTHR42693">
    <property type="entry name" value="ARYLSULFATASE FAMILY MEMBER"/>
    <property type="match status" value="1"/>
</dbReference>
<reference evidence="6 7" key="1">
    <citation type="journal article" date="2013" name="Antonie Van Leeuwenhoek">
        <title>Echinimonas agarilytica gen. nov., sp. nov., a new gammaproteobacterium isolated from the sea urchin Strongylocentrotus intermedius.</title>
        <authorList>
            <person name="Nedashkovskaya O.I."/>
            <person name="Stenkova A.M."/>
            <person name="Zhukova N.V."/>
            <person name="Van Trappen S."/>
            <person name="Lee J.S."/>
            <person name="Kim S.B."/>
        </authorList>
    </citation>
    <scope>NUCLEOTIDE SEQUENCE [LARGE SCALE GENOMIC DNA]</scope>
    <source>
        <strain evidence="6 7">KMM 6351</strain>
    </source>
</reference>
<evidence type="ECO:0000256" key="3">
    <source>
        <dbReference type="ARBA" id="ARBA00022801"/>
    </source>
</evidence>
<dbReference type="AlphaFoldDB" id="A0AA42B6R2"/>
<dbReference type="GO" id="GO:0004065">
    <property type="term" value="F:arylsulfatase activity"/>
    <property type="evidence" value="ECO:0007669"/>
    <property type="project" value="TreeGrafter"/>
</dbReference>
<evidence type="ECO:0000313" key="7">
    <source>
        <dbReference type="Proteomes" id="UP001165393"/>
    </source>
</evidence>
<dbReference type="GO" id="GO:0046872">
    <property type="term" value="F:metal ion binding"/>
    <property type="evidence" value="ECO:0007669"/>
    <property type="project" value="UniProtKB-KW"/>
</dbReference>
<comment type="caution">
    <text evidence="6">The sequence shown here is derived from an EMBL/GenBank/DDBJ whole genome shotgun (WGS) entry which is preliminary data.</text>
</comment>
<dbReference type="SUPFAM" id="SSF53649">
    <property type="entry name" value="Alkaline phosphatase-like"/>
    <property type="match status" value="1"/>
</dbReference>
<dbReference type="PANTHER" id="PTHR42693:SF53">
    <property type="entry name" value="ENDO-4-O-SULFATASE"/>
    <property type="match status" value="1"/>
</dbReference>
<dbReference type="Gene3D" id="3.40.720.10">
    <property type="entry name" value="Alkaline Phosphatase, subunit A"/>
    <property type="match status" value="1"/>
</dbReference>
<evidence type="ECO:0000256" key="4">
    <source>
        <dbReference type="ARBA" id="ARBA00022837"/>
    </source>
</evidence>